<reference evidence="1 2" key="1">
    <citation type="journal article" date="2014" name="G3 (Bethesda)">
        <title>Genome sequence of Candidatus Riesia pediculischaeffi, endosymbiont of chimpanzee lice, and genomic comparison of recently acquired endosymbionts from human and chimpanzee lice.</title>
        <authorList>
            <person name="Boyd B.M."/>
            <person name="Allen J.M."/>
            <person name="de Crecy-Lagard V."/>
            <person name="Reed D.L."/>
        </authorList>
    </citation>
    <scope>NUCLEOTIDE SEQUENCE [LARGE SCALE GENOMIC DNA]</scope>
    <source>
        <strain evidence="1 2">PTSU</strain>
    </source>
</reference>
<sequence>MLCNFIEMITIVGSESNLLIVRANFDYFFASSIRSSFIL</sequence>
<dbReference type="HOGENOM" id="CLU_3306538_0_0_6"/>
<protein>
    <submittedName>
        <fullName evidence="1">Uncharacterized protein</fullName>
    </submittedName>
</protein>
<accession>A0A0C1S0K1</accession>
<dbReference type="EMBL" id="AWXV01000002">
    <property type="protein sequence ID" value="KIE64082.1"/>
    <property type="molecule type" value="Genomic_DNA"/>
</dbReference>
<dbReference type="AlphaFoldDB" id="A0A0C1S0K1"/>
<organism evidence="1 2">
    <name type="scientific">Candidatus Riesia pediculischaeffi PTSU</name>
    <dbReference type="NCBI Taxonomy" id="1401651"/>
    <lineage>
        <taxon>Bacteria</taxon>
        <taxon>Pseudomonadati</taxon>
        <taxon>Pseudomonadota</taxon>
        <taxon>Gammaproteobacteria</taxon>
        <taxon>Enterobacterales</taxon>
        <taxon>Enterobacteriaceae</taxon>
        <taxon>Candidatus Riesia</taxon>
    </lineage>
</organism>
<evidence type="ECO:0000313" key="2">
    <source>
        <dbReference type="Proteomes" id="UP000054529"/>
    </source>
</evidence>
<proteinExistence type="predicted"/>
<gene>
    <name evidence="1" type="ORF">P689_11953</name>
</gene>
<name>A0A0C1S0K1_9ENTR</name>
<comment type="caution">
    <text evidence="1">The sequence shown here is derived from an EMBL/GenBank/DDBJ whole genome shotgun (WGS) entry which is preliminary data.</text>
</comment>
<dbReference type="Proteomes" id="UP000054529">
    <property type="component" value="Unassembled WGS sequence"/>
</dbReference>
<evidence type="ECO:0000313" key="1">
    <source>
        <dbReference type="EMBL" id="KIE64082.1"/>
    </source>
</evidence>